<sequence>MNAQVDAAAPAGMVWIPGGDFRMGSDHHYADEGPTHTVRVDGFWMSRTAVTNAEFARFVAQTGYVTVAERPLDPAQFPGAMPELLVPGALVFAQPAGRVDIRQIGYWWSYVPGAHWRQPLGPSSSIDGLHDHPVVQIAYEDAQAYAGWAGLQLPTEAEWECAARGGLDGAAYVWGEELTPGGRHMANLWQGEFPWQNLCADGYARTAPAMAFDPNGYGLFQMAGNVWEWTADWYARRHAAEASEKRCCIPRNPRGAHIDESYDRTDPTSHIPRKVIKGGSYLCAPNYCQRYRPAARHPQAVDSATCHLGFRCIQR</sequence>
<feature type="domain" description="Sulfatase-modifying factor enzyme-like" evidence="1">
    <location>
        <begin position="11"/>
        <end position="313"/>
    </location>
</feature>
<dbReference type="PANTHER" id="PTHR23150:SF19">
    <property type="entry name" value="FORMYLGLYCINE-GENERATING ENZYME"/>
    <property type="match status" value="1"/>
</dbReference>
<dbReference type="InterPro" id="IPR042095">
    <property type="entry name" value="SUMF_sf"/>
</dbReference>
<reference evidence="2 3" key="1">
    <citation type="submission" date="2021-03" db="EMBL/GenBank/DDBJ databases">
        <authorList>
            <person name="Peeters C."/>
        </authorList>
    </citation>
    <scope>NUCLEOTIDE SEQUENCE [LARGE SCALE GENOMIC DNA]</scope>
    <source>
        <strain evidence="2 3">LMG 26411</strain>
    </source>
</reference>
<dbReference type="InterPro" id="IPR051043">
    <property type="entry name" value="Sulfatase_Mod_Factor_Kinase"/>
</dbReference>
<evidence type="ECO:0000313" key="2">
    <source>
        <dbReference type="EMBL" id="CAG2152267.1"/>
    </source>
</evidence>
<protein>
    <submittedName>
        <fullName evidence="2">Formylglycine-generating enzyme</fullName>
        <ecNumber evidence="2">1.8.3.7</ecNumber>
    </submittedName>
</protein>
<accession>A0ABN7Q0X1</accession>
<dbReference type="RefSeq" id="WP_244873926.1">
    <property type="nucleotide sequence ID" value="NZ_CAJPVI010000026.1"/>
</dbReference>
<dbReference type="Proteomes" id="UP000672657">
    <property type="component" value="Unassembled WGS sequence"/>
</dbReference>
<evidence type="ECO:0000313" key="3">
    <source>
        <dbReference type="Proteomes" id="UP000672657"/>
    </source>
</evidence>
<dbReference type="Pfam" id="PF03781">
    <property type="entry name" value="FGE-sulfatase"/>
    <property type="match status" value="1"/>
</dbReference>
<dbReference type="SUPFAM" id="SSF56436">
    <property type="entry name" value="C-type lectin-like"/>
    <property type="match status" value="1"/>
</dbReference>
<dbReference type="Gene3D" id="3.90.1580.10">
    <property type="entry name" value="paralog of FGE (formylglycine-generating enzyme)"/>
    <property type="match status" value="1"/>
</dbReference>
<dbReference type="EC" id="1.8.3.7" evidence="2"/>
<dbReference type="PANTHER" id="PTHR23150">
    <property type="entry name" value="SULFATASE MODIFYING FACTOR 1, 2"/>
    <property type="match status" value="1"/>
</dbReference>
<dbReference type="EMBL" id="CAJPVI010000026">
    <property type="protein sequence ID" value="CAG2152267.1"/>
    <property type="molecule type" value="Genomic_DNA"/>
</dbReference>
<dbReference type="InterPro" id="IPR016187">
    <property type="entry name" value="CTDL_fold"/>
</dbReference>
<name>A0ABN7Q0X1_9BURK</name>
<keyword evidence="3" id="KW-1185">Reference proteome</keyword>
<keyword evidence="2" id="KW-0560">Oxidoreductase</keyword>
<organism evidence="2 3">
    <name type="scientific">Cupriavidus numazuensis</name>
    <dbReference type="NCBI Taxonomy" id="221992"/>
    <lineage>
        <taxon>Bacteria</taxon>
        <taxon>Pseudomonadati</taxon>
        <taxon>Pseudomonadota</taxon>
        <taxon>Betaproteobacteria</taxon>
        <taxon>Burkholderiales</taxon>
        <taxon>Burkholderiaceae</taxon>
        <taxon>Cupriavidus</taxon>
    </lineage>
</organism>
<proteinExistence type="predicted"/>
<comment type="caution">
    <text evidence="2">The sequence shown here is derived from an EMBL/GenBank/DDBJ whole genome shotgun (WGS) entry which is preliminary data.</text>
</comment>
<gene>
    <name evidence="2" type="ORF">LMG26411_04149</name>
</gene>
<dbReference type="InterPro" id="IPR005532">
    <property type="entry name" value="SUMF_dom"/>
</dbReference>
<dbReference type="GO" id="GO:0120147">
    <property type="term" value="F:formylglycine-generating oxidase activity"/>
    <property type="evidence" value="ECO:0007669"/>
    <property type="project" value="UniProtKB-EC"/>
</dbReference>
<evidence type="ECO:0000259" key="1">
    <source>
        <dbReference type="Pfam" id="PF03781"/>
    </source>
</evidence>